<dbReference type="PANTHER" id="PTHR36174">
    <property type="entry name" value="LIPID II:GLYCINE GLYCYLTRANSFERASE"/>
    <property type="match status" value="1"/>
</dbReference>
<dbReference type="Pfam" id="PF13480">
    <property type="entry name" value="Acetyltransf_6"/>
    <property type="match status" value="1"/>
</dbReference>
<organism evidence="8 9">
    <name type="scientific">Algoriphagus namhaensis</name>
    <dbReference type="NCBI Taxonomy" id="915353"/>
    <lineage>
        <taxon>Bacteria</taxon>
        <taxon>Pseudomonadati</taxon>
        <taxon>Bacteroidota</taxon>
        <taxon>Cytophagia</taxon>
        <taxon>Cytophagales</taxon>
        <taxon>Cyclobacteriaceae</taxon>
        <taxon>Algoriphagus</taxon>
    </lineage>
</organism>
<keyword evidence="3" id="KW-0133">Cell shape</keyword>
<dbReference type="RefSeq" id="WP_377905040.1">
    <property type="nucleotide sequence ID" value="NZ_JBHRZS010000006.1"/>
</dbReference>
<evidence type="ECO:0000259" key="7">
    <source>
        <dbReference type="Pfam" id="PF13480"/>
    </source>
</evidence>
<dbReference type="InterPro" id="IPR003447">
    <property type="entry name" value="FEMABX"/>
</dbReference>
<evidence type="ECO:0000256" key="4">
    <source>
        <dbReference type="ARBA" id="ARBA00022984"/>
    </source>
</evidence>
<keyword evidence="5" id="KW-0012">Acyltransferase</keyword>
<dbReference type="InterPro" id="IPR050644">
    <property type="entry name" value="PG_Glycine_Bridge_Synth"/>
</dbReference>
<name>A0ABV8APW1_9BACT</name>
<dbReference type="SUPFAM" id="SSF55729">
    <property type="entry name" value="Acyl-CoA N-acyltransferases (Nat)"/>
    <property type="match status" value="2"/>
</dbReference>
<dbReference type="PANTHER" id="PTHR36174:SF1">
    <property type="entry name" value="LIPID II:GLYCINE GLYCYLTRANSFERASE"/>
    <property type="match status" value="1"/>
</dbReference>
<sequence>MSRAKLTLSICSDGENWRLWDEFLSVTKRGIYLQSSDWLKSYKAYGFQSFLILAKNAQGSILGGMGVVLAQTGPFKVLICPYGPILNESDPYLYQSLIEEFKMEGKRKGAFLAQISLPFDVQNTGCFPDHFISNELSELNISESGKGVLFKYVTGIDGVRAVKLNYEGKGYDPVFENYNSGCRRNVRKSSTFGHEFLLAEEEKEIREAYAVIEANAENQGYAIRTWEEFGPTLLDMVKNGACLIAFCKNQDQIKGALVVFQFGKKMHYIMGGTLREEVDQKVGHFLHDQIIRLGVAKGFDFYDISMGGSDGVVRFKEGFGGQVIPLNDTRYWILKPGYFWIYQKLMPFVQRNKRVIASLLSKSR</sequence>
<evidence type="ECO:0000313" key="8">
    <source>
        <dbReference type="EMBL" id="MFC3880043.1"/>
    </source>
</evidence>
<dbReference type="Proteomes" id="UP001595805">
    <property type="component" value="Unassembled WGS sequence"/>
</dbReference>
<evidence type="ECO:0000256" key="3">
    <source>
        <dbReference type="ARBA" id="ARBA00022960"/>
    </source>
</evidence>
<keyword evidence="6" id="KW-0961">Cell wall biogenesis/degradation</keyword>
<keyword evidence="9" id="KW-1185">Reference proteome</keyword>
<dbReference type="InterPro" id="IPR016181">
    <property type="entry name" value="Acyl_CoA_acyltransferase"/>
</dbReference>
<proteinExistence type="inferred from homology"/>
<dbReference type="Gene3D" id="3.40.630.30">
    <property type="match status" value="2"/>
</dbReference>
<comment type="similarity">
    <text evidence="1">Belongs to the FemABX family.</text>
</comment>
<evidence type="ECO:0000313" key="9">
    <source>
        <dbReference type="Proteomes" id="UP001595805"/>
    </source>
</evidence>
<comment type="caution">
    <text evidence="8">The sequence shown here is derived from an EMBL/GenBank/DDBJ whole genome shotgun (WGS) entry which is preliminary data.</text>
</comment>
<keyword evidence="4" id="KW-0573">Peptidoglycan synthesis</keyword>
<gene>
    <name evidence="8" type="ORF">ACFOSV_07645</name>
</gene>
<dbReference type="PROSITE" id="PS51191">
    <property type="entry name" value="FEMABX"/>
    <property type="match status" value="1"/>
</dbReference>
<dbReference type="EMBL" id="JBHRZS010000006">
    <property type="protein sequence ID" value="MFC3880043.1"/>
    <property type="molecule type" value="Genomic_DNA"/>
</dbReference>
<feature type="domain" description="BioF2-like acetyltransferase" evidence="7">
    <location>
        <begin position="182"/>
        <end position="309"/>
    </location>
</feature>
<evidence type="ECO:0000256" key="5">
    <source>
        <dbReference type="ARBA" id="ARBA00023315"/>
    </source>
</evidence>
<accession>A0ABV8APW1</accession>
<keyword evidence="2" id="KW-0808">Transferase</keyword>
<evidence type="ECO:0000256" key="2">
    <source>
        <dbReference type="ARBA" id="ARBA00022679"/>
    </source>
</evidence>
<dbReference type="InterPro" id="IPR038740">
    <property type="entry name" value="BioF2-like_GNAT_dom"/>
</dbReference>
<evidence type="ECO:0000256" key="6">
    <source>
        <dbReference type="ARBA" id="ARBA00023316"/>
    </source>
</evidence>
<protein>
    <submittedName>
        <fullName evidence="8">Lipid II:glycine glycyltransferase FemX</fullName>
    </submittedName>
</protein>
<reference evidence="9" key="1">
    <citation type="journal article" date="2019" name="Int. J. Syst. Evol. Microbiol.">
        <title>The Global Catalogue of Microorganisms (GCM) 10K type strain sequencing project: providing services to taxonomists for standard genome sequencing and annotation.</title>
        <authorList>
            <consortium name="The Broad Institute Genomics Platform"/>
            <consortium name="The Broad Institute Genome Sequencing Center for Infectious Disease"/>
            <person name="Wu L."/>
            <person name="Ma J."/>
        </authorList>
    </citation>
    <scope>NUCLEOTIDE SEQUENCE [LARGE SCALE GENOMIC DNA]</scope>
    <source>
        <strain evidence="9">CCUG 60523</strain>
    </source>
</reference>
<evidence type="ECO:0000256" key="1">
    <source>
        <dbReference type="ARBA" id="ARBA00009943"/>
    </source>
</evidence>